<dbReference type="EMBL" id="CABVPY010000002">
    <property type="protein sequence ID" value="VWB15252.1"/>
    <property type="molecule type" value="Genomic_DNA"/>
</dbReference>
<organism evidence="1 2">
    <name type="scientific">Burkholderia lata (strain ATCC 17760 / DSM 23089 / LMG 22485 / NCIMB 9086 / R18194 / 383)</name>
    <dbReference type="NCBI Taxonomy" id="482957"/>
    <lineage>
        <taxon>Bacteria</taxon>
        <taxon>Pseudomonadati</taxon>
        <taxon>Pseudomonadota</taxon>
        <taxon>Betaproteobacteria</taxon>
        <taxon>Burkholderiales</taxon>
        <taxon>Burkholderiaceae</taxon>
        <taxon>Burkholderia</taxon>
        <taxon>Burkholderia cepacia complex</taxon>
    </lineage>
</organism>
<evidence type="ECO:0000313" key="2">
    <source>
        <dbReference type="Proteomes" id="UP000494170"/>
    </source>
</evidence>
<gene>
    <name evidence="1" type="ORF">BLA6863_00555</name>
</gene>
<name>A0A6P2HCI5_BURL3</name>
<accession>A0A6P2HCI5</accession>
<reference evidence="1 2" key="1">
    <citation type="submission" date="2019-09" db="EMBL/GenBank/DDBJ databases">
        <authorList>
            <person name="Depoorter E."/>
        </authorList>
    </citation>
    <scope>NUCLEOTIDE SEQUENCE [LARGE SCALE GENOMIC DNA]</scope>
    <source>
        <strain evidence="1">LMG 6863</strain>
    </source>
</reference>
<dbReference type="RefSeq" id="WP_174937262.1">
    <property type="nucleotide sequence ID" value="NZ_CABVPY010000002.1"/>
</dbReference>
<proteinExistence type="predicted"/>
<dbReference type="AlphaFoldDB" id="A0A6P2HCI5"/>
<evidence type="ECO:0000313" key="1">
    <source>
        <dbReference type="EMBL" id="VWB15252.1"/>
    </source>
</evidence>
<dbReference type="Proteomes" id="UP000494170">
    <property type="component" value="Unassembled WGS sequence"/>
</dbReference>
<protein>
    <submittedName>
        <fullName evidence="1">Uncharacterized protein</fullName>
    </submittedName>
</protein>
<sequence length="89" mass="9905">MSELTVGDLKRQLEGLGDDVKISFAGGLTFYRLKRWGDEEFIVEFNEAEGYLTEDFKKRNPSVQVVFIGSGAVDWDADGRVGQVDVSVT</sequence>